<comment type="caution">
    <text evidence="1">The sequence shown here is derived from an EMBL/GenBank/DDBJ whole genome shotgun (WGS) entry which is preliminary data.</text>
</comment>
<evidence type="ECO:0000313" key="2">
    <source>
        <dbReference type="Proteomes" id="UP000028705"/>
    </source>
</evidence>
<dbReference type="RefSeq" id="WP_034709200.1">
    <property type="nucleotide sequence ID" value="NZ_JPRH01000001.1"/>
</dbReference>
<accession>A0A086ACM9</accession>
<dbReference type="EMBL" id="JPRH01000001">
    <property type="protein sequence ID" value="KFF14443.1"/>
    <property type="molecule type" value="Genomic_DNA"/>
</dbReference>
<keyword evidence="2" id="KW-1185">Reference proteome</keyword>
<dbReference type="OrthoDB" id="1273719at2"/>
<gene>
    <name evidence="1" type="ORF">IW15_03125</name>
</gene>
<protein>
    <submittedName>
        <fullName evidence="1">Uncharacterized protein</fullName>
    </submittedName>
</protein>
<sequence>MEKIHNTDNIDDFWNWFNSNNELLVSDKINNDLIEQLDSKILALGDFNWEIREGLIKENMLIVSAGGNRELFQLAKHIVSLAPNITSWEFSHYKPAKIWDFTLSIKDTLGFGDSISVSSWEYVLLKFPDNTFDIIVRCLNITNLKDDDKHTLIDIVLENILGDEISYNFIKNVEIVNDFEDKYKNSKNSIVNLKEHFFSIL</sequence>
<dbReference type="Proteomes" id="UP000028705">
    <property type="component" value="Unassembled WGS sequence"/>
</dbReference>
<organism evidence="1 2">
    <name type="scientific">Chryseobacterium soli</name>
    <dbReference type="NCBI Taxonomy" id="445961"/>
    <lineage>
        <taxon>Bacteria</taxon>
        <taxon>Pseudomonadati</taxon>
        <taxon>Bacteroidota</taxon>
        <taxon>Flavobacteriia</taxon>
        <taxon>Flavobacteriales</taxon>
        <taxon>Weeksellaceae</taxon>
        <taxon>Chryseobacterium group</taxon>
        <taxon>Chryseobacterium</taxon>
    </lineage>
</organism>
<name>A0A086ACM9_9FLAO</name>
<evidence type="ECO:0000313" key="1">
    <source>
        <dbReference type="EMBL" id="KFF14443.1"/>
    </source>
</evidence>
<dbReference type="AlphaFoldDB" id="A0A086ACM9"/>
<reference evidence="1 2" key="1">
    <citation type="submission" date="2014-07" db="EMBL/GenBank/DDBJ databases">
        <title>Genome of Chryseobacterium soli DSM 19298.</title>
        <authorList>
            <person name="Stropko S.J."/>
            <person name="Pipes S.E."/>
            <person name="Newman J."/>
        </authorList>
    </citation>
    <scope>NUCLEOTIDE SEQUENCE [LARGE SCALE GENOMIC DNA]</scope>
    <source>
        <strain evidence="1 2">DSM 19298</strain>
    </source>
</reference>
<proteinExistence type="predicted"/>
<dbReference type="eggNOG" id="ENOG503363R">
    <property type="taxonomic scope" value="Bacteria"/>
</dbReference>